<dbReference type="InterPro" id="IPR053228">
    <property type="entry name" value="Stereospecific_Lipase"/>
</dbReference>
<accession>A0A166UV50</accession>
<evidence type="ECO:0000313" key="3">
    <source>
        <dbReference type="Proteomes" id="UP000076532"/>
    </source>
</evidence>
<dbReference type="Proteomes" id="UP000076532">
    <property type="component" value="Unassembled WGS sequence"/>
</dbReference>
<dbReference type="SUPFAM" id="SSF53474">
    <property type="entry name" value="alpha/beta-Hydrolases"/>
    <property type="match status" value="1"/>
</dbReference>
<feature type="chain" id="PRO_5007880827" evidence="1">
    <location>
        <begin position="19"/>
        <end position="505"/>
    </location>
</feature>
<evidence type="ECO:0000313" key="2">
    <source>
        <dbReference type="EMBL" id="KZP32068.1"/>
    </source>
</evidence>
<proteinExistence type="predicted"/>
<keyword evidence="3" id="KW-1185">Reference proteome</keyword>
<dbReference type="EMBL" id="KV417487">
    <property type="protein sequence ID" value="KZP32068.1"/>
    <property type="molecule type" value="Genomic_DNA"/>
</dbReference>
<dbReference type="OrthoDB" id="4605274at2759"/>
<sequence>MNIRYLLLAMSFMTACIASVSTDAPFSIDTADLKNAIECPRGISGAAGGIVLLVSGTTLSGGDEWPGTPYYEYLPYEGPGYDVCWLNNPSKGLGDAQVSSEYIAYNIPLLASKSAIRKIAIVGHSQGAGLTPQWALDFWPSTRAHVSAYVAISGMFHGTLGPVATCKAEGLNGCYPSFYQMSNGSAYIDAQMRRGGRALVPTTSLWSRVDGTVIPEDVDPTSYLDGAANFAVQQDNICGSGDTSDHVHMVIDPAVYALAVDALAHGGHASATRFNKTSCHVFSNGTYNQAYFNATVDRINNIIVNASASTAYQATGYNLTAAEPPLKAYVCEQGQATDYYSLRAGICACVISSSGVGSRQGVRGGRRWDTNQARRKQALGHTLEYAFELGSLLSQSTLNLEATGRVQSRGGTSIAVAAVKDNKIFPLAICDIRGLEDTDSCSLPLRIDLLMGPVIGVNVPLAQVGGLSDWARQVLVAVKGSAGRICGVGRSPGVTYRGDHHEPGT</sequence>
<reference evidence="2 3" key="1">
    <citation type="journal article" date="2016" name="Mol. Biol. Evol.">
        <title>Comparative Genomics of Early-Diverging Mushroom-Forming Fungi Provides Insights into the Origins of Lignocellulose Decay Capabilities.</title>
        <authorList>
            <person name="Nagy L.G."/>
            <person name="Riley R."/>
            <person name="Tritt A."/>
            <person name="Adam C."/>
            <person name="Daum C."/>
            <person name="Floudas D."/>
            <person name="Sun H."/>
            <person name="Yadav J.S."/>
            <person name="Pangilinan J."/>
            <person name="Larsson K.H."/>
            <person name="Matsuura K."/>
            <person name="Barry K."/>
            <person name="Labutti K."/>
            <person name="Kuo R."/>
            <person name="Ohm R.A."/>
            <person name="Bhattacharya S.S."/>
            <person name="Shirouzu T."/>
            <person name="Yoshinaga Y."/>
            <person name="Martin F.M."/>
            <person name="Grigoriev I.V."/>
            <person name="Hibbett D.S."/>
        </authorList>
    </citation>
    <scope>NUCLEOTIDE SEQUENCE [LARGE SCALE GENOMIC DNA]</scope>
    <source>
        <strain evidence="2 3">CBS 109695</strain>
    </source>
</reference>
<gene>
    <name evidence="2" type="ORF">FIBSPDRAFT_925470</name>
</gene>
<dbReference type="PANTHER" id="PTHR37574:SF1">
    <property type="entry name" value="LIPASE B"/>
    <property type="match status" value="1"/>
</dbReference>
<keyword evidence="1" id="KW-0732">Signal</keyword>
<dbReference type="PROSITE" id="PS51257">
    <property type="entry name" value="PROKAR_LIPOPROTEIN"/>
    <property type="match status" value="1"/>
</dbReference>
<protein>
    <submittedName>
        <fullName evidence="2">Alpha/beta-hydrolase</fullName>
    </submittedName>
</protein>
<dbReference type="Gene3D" id="3.40.50.1820">
    <property type="entry name" value="alpha/beta hydrolase"/>
    <property type="match status" value="1"/>
</dbReference>
<evidence type="ECO:0000256" key="1">
    <source>
        <dbReference type="SAM" id="SignalP"/>
    </source>
</evidence>
<organism evidence="2 3">
    <name type="scientific">Athelia psychrophila</name>
    <dbReference type="NCBI Taxonomy" id="1759441"/>
    <lineage>
        <taxon>Eukaryota</taxon>
        <taxon>Fungi</taxon>
        <taxon>Dikarya</taxon>
        <taxon>Basidiomycota</taxon>
        <taxon>Agaricomycotina</taxon>
        <taxon>Agaricomycetes</taxon>
        <taxon>Agaricomycetidae</taxon>
        <taxon>Atheliales</taxon>
        <taxon>Atheliaceae</taxon>
        <taxon>Athelia</taxon>
    </lineage>
</organism>
<name>A0A166UV50_9AGAM</name>
<dbReference type="AlphaFoldDB" id="A0A166UV50"/>
<dbReference type="PANTHER" id="PTHR37574">
    <property type="entry name" value="LIPASE B"/>
    <property type="match status" value="1"/>
</dbReference>
<dbReference type="STRING" id="436010.A0A166UV50"/>
<dbReference type="InterPro" id="IPR029058">
    <property type="entry name" value="AB_hydrolase_fold"/>
</dbReference>
<feature type="signal peptide" evidence="1">
    <location>
        <begin position="1"/>
        <end position="18"/>
    </location>
</feature>